<keyword evidence="9" id="KW-0378">Hydrolase</keyword>
<name>A0A132A0Y7_SARSC</name>
<sequence length="559" mass="64292">MFNCHEGLQRLCYDFGIKSTKIKTFFTTSNHWDNCSGLSSLLLARYDANVKDFNYSNEFNHKLIEQCTVFDSKLKRIRFNCLDSNPWNYEDLSIEAIPIDFDSMKTVVYLGTLSPKKGEVSLKKCFDLKVPRESVSKLGQNQSVLNIEGKLIHPEDVKNFDNPQQNFMIFQCFEPNIYLKQVLNNSLINRFLKKCEVIVHFTKSRYLKDPLYQDFLAQTPSAKHLLIKETNPSLSNRSSCRFQFQLNHLDSKLFPLLQQRSLNGNQTEINPNQPIIECATGTKYIFRSNPAAFDSSDPSHGLSLERVPKQLTLNDALRYNDGSERDGLEESVKNLRAKQSSLPANVGPKFPEFVFLGTASSISLPIRNVPVILSNLDVKTSILLDCGENAYHQLLNFYGHEKIDQVLAKIKMIFISHHHSDHHMGIIKLLNKQSQIRKKLCQNVWIILPYVVYSFLSKSKFLNTDRLRFVFNNRFEQYKSAIIKDLRVKKIDLIPVKHCAFAYGLAITSNNNFRYVYSGDTEPCDSLVEIGKNCDLLIHEATVEDSLLKFARTNFHSRK</sequence>
<proteinExistence type="inferred from homology"/>
<dbReference type="AlphaFoldDB" id="A0A132A0Y7"/>
<evidence type="ECO:0000313" key="12">
    <source>
        <dbReference type="Proteomes" id="UP000616769"/>
    </source>
</evidence>
<dbReference type="Gene3D" id="3.60.15.10">
    <property type="entry name" value="Ribonuclease Z/Hydroxyacylglutathione hydrolase-like"/>
    <property type="match status" value="2"/>
</dbReference>
<keyword evidence="8" id="KW-0255">Endonuclease</keyword>
<evidence type="ECO:0000256" key="10">
    <source>
        <dbReference type="ARBA" id="ARBA00022833"/>
    </source>
</evidence>
<dbReference type="SUPFAM" id="SSF56281">
    <property type="entry name" value="Metallo-hydrolase/oxidoreductase"/>
    <property type="match status" value="2"/>
</dbReference>
<comment type="similarity">
    <text evidence="3">Belongs to the RNase Z family.</text>
</comment>
<dbReference type="PANTHER" id="PTHR12553:SF49">
    <property type="entry name" value="ZINC PHOSPHODIESTERASE ELAC PROTEIN 2"/>
    <property type="match status" value="1"/>
</dbReference>
<dbReference type="PANTHER" id="PTHR12553">
    <property type="entry name" value="ZINC PHOSPHODIESTERASE ELAC PROTEIN 2"/>
    <property type="match status" value="1"/>
</dbReference>
<comment type="caution">
    <text evidence="11">The sequence shown here is derived from an EMBL/GenBank/DDBJ whole genome shotgun (WGS) entry which is preliminary data.</text>
</comment>
<keyword evidence="6" id="KW-0540">Nuclease</keyword>
<accession>A0A132A0Y7</accession>
<dbReference type="GO" id="GO:1990180">
    <property type="term" value="P:mitochondrial tRNA 3'-end processing"/>
    <property type="evidence" value="ECO:0007669"/>
    <property type="project" value="TreeGrafter"/>
</dbReference>
<evidence type="ECO:0000256" key="2">
    <source>
        <dbReference type="ARBA" id="ARBA00001947"/>
    </source>
</evidence>
<evidence type="ECO:0000256" key="6">
    <source>
        <dbReference type="ARBA" id="ARBA00022722"/>
    </source>
</evidence>
<dbReference type="InterPro" id="IPR036866">
    <property type="entry name" value="RibonucZ/Hydroxyglut_hydro"/>
</dbReference>
<gene>
    <name evidence="11" type="ORF">QR98_0030210</name>
</gene>
<dbReference type="GO" id="GO:0005739">
    <property type="term" value="C:mitochondrion"/>
    <property type="evidence" value="ECO:0007669"/>
    <property type="project" value="TreeGrafter"/>
</dbReference>
<keyword evidence="7" id="KW-0479">Metal-binding</keyword>
<dbReference type="Proteomes" id="UP000616769">
    <property type="component" value="Unassembled WGS sequence"/>
</dbReference>
<evidence type="ECO:0000256" key="1">
    <source>
        <dbReference type="ARBA" id="ARBA00000402"/>
    </source>
</evidence>
<evidence type="ECO:0000256" key="7">
    <source>
        <dbReference type="ARBA" id="ARBA00022723"/>
    </source>
</evidence>
<dbReference type="EC" id="3.1.26.11" evidence="4"/>
<organism evidence="11 12">
    <name type="scientific">Sarcoptes scabiei</name>
    <name type="common">Itch mite</name>
    <name type="synonym">Acarus scabiei</name>
    <dbReference type="NCBI Taxonomy" id="52283"/>
    <lineage>
        <taxon>Eukaryota</taxon>
        <taxon>Metazoa</taxon>
        <taxon>Ecdysozoa</taxon>
        <taxon>Arthropoda</taxon>
        <taxon>Chelicerata</taxon>
        <taxon>Arachnida</taxon>
        <taxon>Acari</taxon>
        <taxon>Acariformes</taxon>
        <taxon>Sarcoptiformes</taxon>
        <taxon>Astigmata</taxon>
        <taxon>Psoroptidia</taxon>
        <taxon>Sarcoptoidea</taxon>
        <taxon>Sarcoptidae</taxon>
        <taxon>Sarcoptinae</taxon>
        <taxon>Sarcoptes</taxon>
    </lineage>
</organism>
<dbReference type="GO" id="GO:0042781">
    <property type="term" value="F:3'-tRNA processing endoribonuclease activity"/>
    <property type="evidence" value="ECO:0007669"/>
    <property type="project" value="UniProtKB-EC"/>
</dbReference>
<evidence type="ECO:0000256" key="3">
    <source>
        <dbReference type="ARBA" id="ARBA00007823"/>
    </source>
</evidence>
<evidence type="ECO:0000256" key="8">
    <source>
        <dbReference type="ARBA" id="ARBA00022759"/>
    </source>
</evidence>
<dbReference type="EMBL" id="JXLN01009437">
    <property type="protein sequence ID" value="KPM04571.1"/>
    <property type="molecule type" value="Genomic_DNA"/>
</dbReference>
<keyword evidence="10" id="KW-0862">Zinc</keyword>
<evidence type="ECO:0000256" key="5">
    <source>
        <dbReference type="ARBA" id="ARBA00022694"/>
    </source>
</evidence>
<dbReference type="Pfam" id="PF23023">
    <property type="entry name" value="Anti-Pycsar_Apyc1"/>
    <property type="match status" value="1"/>
</dbReference>
<protein>
    <recommendedName>
        <fullName evidence="4">ribonuclease Z</fullName>
        <ecNumber evidence="4">3.1.26.11</ecNumber>
    </recommendedName>
</protein>
<dbReference type="GO" id="GO:0046872">
    <property type="term" value="F:metal ion binding"/>
    <property type="evidence" value="ECO:0007669"/>
    <property type="project" value="UniProtKB-KW"/>
</dbReference>
<dbReference type="CDD" id="cd07718">
    <property type="entry name" value="RNaseZ_ELAC1_ELAC2-C-term-like_MBL-fold"/>
    <property type="match status" value="1"/>
</dbReference>
<comment type="cofactor">
    <cofactor evidence="2">
        <name>Zn(2+)</name>
        <dbReference type="ChEBI" id="CHEBI:29105"/>
    </cofactor>
</comment>
<keyword evidence="5" id="KW-0819">tRNA processing</keyword>
<evidence type="ECO:0000256" key="9">
    <source>
        <dbReference type="ARBA" id="ARBA00022801"/>
    </source>
</evidence>
<dbReference type="InterPro" id="IPR047151">
    <property type="entry name" value="RNZ2-like"/>
</dbReference>
<dbReference type="VEuPathDB" id="VectorBase:SSCA005572"/>
<reference evidence="11 12" key="1">
    <citation type="journal article" date="2015" name="Parasit. Vectors">
        <title>Draft genome of the scabies mite.</title>
        <authorList>
            <person name="Rider S.D.Jr."/>
            <person name="Morgan M.S."/>
            <person name="Arlian L.G."/>
        </authorList>
    </citation>
    <scope>NUCLEOTIDE SEQUENCE [LARGE SCALE GENOMIC DNA]</scope>
    <source>
        <strain evidence="11">Arlian Lab</strain>
    </source>
</reference>
<dbReference type="OrthoDB" id="527344at2759"/>
<evidence type="ECO:0000313" key="11">
    <source>
        <dbReference type="EMBL" id="KPM04571.1"/>
    </source>
</evidence>
<comment type="catalytic activity">
    <reaction evidence="1">
        <text>Endonucleolytic cleavage of RNA, removing extra 3' nucleotides from tRNA precursor, generating 3' termini of tRNAs. A 3'-hydroxy group is left at the tRNA terminus and a 5'-phosphoryl group is left at the trailer molecule.</text>
        <dbReference type="EC" id="3.1.26.11"/>
    </reaction>
</comment>
<evidence type="ECO:0000256" key="4">
    <source>
        <dbReference type="ARBA" id="ARBA00012477"/>
    </source>
</evidence>